<dbReference type="RefSeq" id="XP_056786322.1">
    <property type="nucleotide sequence ID" value="XM_056938945.1"/>
</dbReference>
<proteinExistence type="predicted"/>
<dbReference type="Pfam" id="PF24883">
    <property type="entry name" value="NPHP3_N"/>
    <property type="match status" value="1"/>
</dbReference>
<organism evidence="3 4">
    <name type="scientific">Penicillium diatomitis</name>
    <dbReference type="NCBI Taxonomy" id="2819901"/>
    <lineage>
        <taxon>Eukaryota</taxon>
        <taxon>Fungi</taxon>
        <taxon>Dikarya</taxon>
        <taxon>Ascomycota</taxon>
        <taxon>Pezizomycotina</taxon>
        <taxon>Eurotiomycetes</taxon>
        <taxon>Eurotiomycetidae</taxon>
        <taxon>Eurotiales</taxon>
        <taxon>Aspergillaceae</taxon>
        <taxon>Penicillium</taxon>
    </lineage>
</organism>
<dbReference type="InterPro" id="IPR007111">
    <property type="entry name" value="NACHT_NTPase"/>
</dbReference>
<evidence type="ECO:0000259" key="2">
    <source>
        <dbReference type="PROSITE" id="PS50837"/>
    </source>
</evidence>
<dbReference type="Gene3D" id="1.25.40.20">
    <property type="entry name" value="Ankyrin repeat-containing domain"/>
    <property type="match status" value="1"/>
</dbReference>
<dbReference type="PROSITE" id="PS50837">
    <property type="entry name" value="NACHT"/>
    <property type="match status" value="1"/>
</dbReference>
<dbReference type="SUPFAM" id="SSF52540">
    <property type="entry name" value="P-loop containing nucleoside triphosphate hydrolases"/>
    <property type="match status" value="1"/>
</dbReference>
<dbReference type="Gene3D" id="3.40.50.300">
    <property type="entry name" value="P-loop containing nucleotide triphosphate hydrolases"/>
    <property type="match status" value="1"/>
</dbReference>
<accession>A0A9X0BJZ7</accession>
<dbReference type="InterPro" id="IPR056884">
    <property type="entry name" value="NPHP3-like_N"/>
</dbReference>
<evidence type="ECO:0000313" key="3">
    <source>
        <dbReference type="EMBL" id="KAJ5469732.1"/>
    </source>
</evidence>
<sequence>MAQSNPKYDGLRDKLRRRLNHFRDRSRGPLNKETQAQALATTNLLSLTQNQTRDDTFKAIENCEVHEESVGVQNAVRIQPDQVVLQATSLEANLTAPQRIPGGESGSVDISSGLWSAAFREAVEGLREDIDIATLKGKDAAQLLKDLEDVAKEATQTSMFWKGLKYLQTLQVPLQRFKDVLDLASPLANLEPTAATVVGVVRGLTAIAISFANSDSDFADKLESMLTHISYIDECDTLGRKAEEKKIHRALVLVYRKILEFYQAVCEMLARKGMRFVIKMVLESDRLPNIVQDIMKCSDILHNLVQTTTLKILQDIEDRLIHEQVRSWLGAEKMKGQTCYHDELKFLRADQACDFILRDSNFRAWYHGSGSRLLVILGEMGRGKTVLMAYIVDQLYQRKGDQLPNPKICYYYCREDETGNVVAVLSALILSLLQQLPGLKRHFCDWYNEKQALGCYDPAASIESLEEYLQNMLEAIDRPIFFLVDGIDECDKNSTRRLLKLLKHLSANISGLRILISSRPQERILSQLDKIPSVAVSSGAQRDMVIAEKIADMYLPHLAAELRALVIKELSPLAQGSAIWTKMAVQLLELRDVNNEDQIRRFVKEAALPQDLSKLYASLLSRCTGNDSENNQLAFTALKILSAIHRPLSIMELAWAVTLSVTDNVTTVHALGKQVDHRRIVGLIYPFISRVDFNDLKKHQVRLVHQSVKDFVQGNSISKHLRPQYTMAGETGHVSVIQYPERPAAFILSICIRYLLLDEIGSKDLFSEEQAAIAELPQECDIFSDNEKPVKYDPHCTWEMWEENMIRFEPSERGFGEFFVYASCYWLKHFGAVEDEPLPSLSDVERLCQVGSIRLRNWIQQNCRPGCTVAPRFEFDYRLYDPLCITSLYGSVPMLRDLLKSSSFAKDTYFPKPAMEAVYQILRWGDISRLLILFLDDQVGQQLQNLHFFRSIIKVWQNPRQQAQEVAVGWNSDKVTNWDDLFALLDVVLGRMVQERWGNELLCVAASAGCMPVIQGLMDSARQNEELRNELLRRSRVEPQWTIFEPVHQSLGEAVLRNRVDVVGYLVKVDGIDTHLRYQNSRGENVLHLASMICNPEIFQILAPRFPEGINQKDCRGDTPLLRVIMNFSASGNRFESARILLSQSTHWQFAEKHYRKLFRNLFNDF</sequence>
<dbReference type="SUPFAM" id="SSF48403">
    <property type="entry name" value="Ankyrin repeat"/>
    <property type="match status" value="1"/>
</dbReference>
<comment type="caution">
    <text evidence="3">The sequence shown here is derived from an EMBL/GenBank/DDBJ whole genome shotgun (WGS) entry which is preliminary data.</text>
</comment>
<dbReference type="EMBL" id="JAPWDQ010000015">
    <property type="protein sequence ID" value="KAJ5469732.1"/>
    <property type="molecule type" value="Genomic_DNA"/>
</dbReference>
<dbReference type="GeneID" id="81629195"/>
<reference evidence="3" key="1">
    <citation type="submission" date="2022-12" db="EMBL/GenBank/DDBJ databases">
        <authorList>
            <person name="Petersen C."/>
        </authorList>
    </citation>
    <scope>NUCLEOTIDE SEQUENCE</scope>
    <source>
        <strain evidence="3">IBT 30728</strain>
    </source>
</reference>
<dbReference type="PANTHER" id="PTHR10039:SF10">
    <property type="entry name" value="NACHT DOMAIN-CONTAINING PROTEIN"/>
    <property type="match status" value="1"/>
</dbReference>
<dbReference type="AlphaFoldDB" id="A0A9X0BJZ7"/>
<keyword evidence="4" id="KW-1185">Reference proteome</keyword>
<evidence type="ECO:0000256" key="1">
    <source>
        <dbReference type="ARBA" id="ARBA00022737"/>
    </source>
</evidence>
<reference evidence="3" key="2">
    <citation type="journal article" date="2023" name="IMA Fungus">
        <title>Comparative genomic study of the Penicillium genus elucidates a diverse pangenome and 15 lateral gene transfer events.</title>
        <authorList>
            <person name="Petersen C."/>
            <person name="Sorensen T."/>
            <person name="Nielsen M.R."/>
            <person name="Sondergaard T.E."/>
            <person name="Sorensen J.L."/>
            <person name="Fitzpatrick D.A."/>
            <person name="Frisvad J.C."/>
            <person name="Nielsen K.L."/>
        </authorList>
    </citation>
    <scope>NUCLEOTIDE SEQUENCE</scope>
    <source>
        <strain evidence="3">IBT 30728</strain>
    </source>
</reference>
<gene>
    <name evidence="3" type="ORF">N7539_009350</name>
</gene>
<dbReference type="PANTHER" id="PTHR10039">
    <property type="entry name" value="AMELOGENIN"/>
    <property type="match status" value="1"/>
</dbReference>
<protein>
    <recommendedName>
        <fullName evidence="2">NACHT domain-containing protein</fullName>
    </recommendedName>
</protein>
<dbReference type="Proteomes" id="UP001148312">
    <property type="component" value="Unassembled WGS sequence"/>
</dbReference>
<keyword evidence="1" id="KW-0677">Repeat</keyword>
<feature type="domain" description="NACHT" evidence="2">
    <location>
        <begin position="372"/>
        <end position="520"/>
    </location>
</feature>
<dbReference type="InterPro" id="IPR027417">
    <property type="entry name" value="P-loop_NTPase"/>
</dbReference>
<name>A0A9X0BJZ7_9EURO</name>
<evidence type="ECO:0000313" key="4">
    <source>
        <dbReference type="Proteomes" id="UP001148312"/>
    </source>
</evidence>
<dbReference type="InterPro" id="IPR036770">
    <property type="entry name" value="Ankyrin_rpt-contain_sf"/>
</dbReference>